<dbReference type="PROSITE" id="PS50188">
    <property type="entry name" value="B302_SPRY"/>
    <property type="match status" value="1"/>
</dbReference>
<feature type="domain" description="CTLH" evidence="3">
    <location>
        <begin position="253"/>
        <end position="309"/>
    </location>
</feature>
<proteinExistence type="predicted"/>
<dbReference type="Pfam" id="PF00622">
    <property type="entry name" value="SPRY"/>
    <property type="match status" value="1"/>
</dbReference>
<evidence type="ECO:0000313" key="5">
    <source>
        <dbReference type="Proteomes" id="UP000613740"/>
    </source>
</evidence>
<dbReference type="SUPFAM" id="SSF49899">
    <property type="entry name" value="Concanavalin A-like lectins/glucanases"/>
    <property type="match status" value="1"/>
</dbReference>
<dbReference type="SMART" id="SM00449">
    <property type="entry name" value="SPRY"/>
    <property type="match status" value="1"/>
</dbReference>
<comment type="caution">
    <text evidence="4">The sequence shown here is derived from an EMBL/GenBank/DDBJ whole genome shotgun (WGS) entry which is preliminary data.</text>
</comment>
<protein>
    <recommendedName>
        <fullName evidence="6">B30.2/SPRY domain-containing protein</fullName>
    </recommendedName>
</protein>
<dbReference type="PROSITE" id="PS50896">
    <property type="entry name" value="LISH"/>
    <property type="match status" value="1"/>
</dbReference>
<evidence type="ECO:0000259" key="2">
    <source>
        <dbReference type="PROSITE" id="PS50188"/>
    </source>
</evidence>
<dbReference type="InterPro" id="IPR043136">
    <property type="entry name" value="B30.2/SPRY_sf"/>
</dbReference>
<feature type="region of interest" description="Disordered" evidence="1">
    <location>
        <begin position="382"/>
        <end position="407"/>
    </location>
</feature>
<dbReference type="InterPro" id="IPR013320">
    <property type="entry name" value="ConA-like_dom_sf"/>
</dbReference>
<dbReference type="InterPro" id="IPR001870">
    <property type="entry name" value="B30.2/SPRY"/>
</dbReference>
<evidence type="ECO:0000256" key="1">
    <source>
        <dbReference type="SAM" id="MobiDB-lite"/>
    </source>
</evidence>
<dbReference type="AlphaFoldDB" id="A0A836BBQ5"/>
<dbReference type="SMART" id="SM00757">
    <property type="entry name" value="CRA"/>
    <property type="match status" value="1"/>
</dbReference>
<dbReference type="InterPro" id="IPR050618">
    <property type="entry name" value="Ubq-SigPath_Reg"/>
</dbReference>
<dbReference type="InterPro" id="IPR006595">
    <property type="entry name" value="CTLH_C"/>
</dbReference>
<evidence type="ECO:0000313" key="4">
    <source>
        <dbReference type="EMBL" id="KAG2453099.1"/>
    </source>
</evidence>
<dbReference type="EMBL" id="JAEHOD010000004">
    <property type="protein sequence ID" value="KAG2453099.1"/>
    <property type="molecule type" value="Genomic_DNA"/>
</dbReference>
<dbReference type="InterPro" id="IPR013144">
    <property type="entry name" value="CRA_dom"/>
</dbReference>
<dbReference type="Pfam" id="PF10607">
    <property type="entry name" value="CTLH"/>
    <property type="match status" value="1"/>
</dbReference>
<feature type="compositionally biased region" description="Low complexity" evidence="1">
    <location>
        <begin position="391"/>
        <end position="403"/>
    </location>
</feature>
<gene>
    <name evidence="4" type="ORF">HYH02_002430</name>
</gene>
<reference evidence="4" key="1">
    <citation type="journal article" date="2020" name="bioRxiv">
        <title>Comparative genomics of Chlamydomonas.</title>
        <authorList>
            <person name="Craig R.J."/>
            <person name="Hasan A.R."/>
            <person name="Ness R.W."/>
            <person name="Keightley P.D."/>
        </authorList>
    </citation>
    <scope>NUCLEOTIDE SEQUENCE</scope>
    <source>
        <strain evidence="4">CCAP 11/173</strain>
    </source>
</reference>
<dbReference type="SMART" id="SM00668">
    <property type="entry name" value="CTLH"/>
    <property type="match status" value="1"/>
</dbReference>
<dbReference type="InterPro" id="IPR003877">
    <property type="entry name" value="SPRY_dom"/>
</dbReference>
<dbReference type="OrthoDB" id="25503at2759"/>
<dbReference type="Proteomes" id="UP000613740">
    <property type="component" value="Unassembled WGS sequence"/>
</dbReference>
<dbReference type="InterPro" id="IPR024964">
    <property type="entry name" value="CTLH/CRA"/>
</dbReference>
<dbReference type="PROSITE" id="PS50897">
    <property type="entry name" value="CTLH"/>
    <property type="match status" value="1"/>
</dbReference>
<dbReference type="InterPro" id="IPR006594">
    <property type="entry name" value="LisH"/>
</dbReference>
<dbReference type="PANTHER" id="PTHR12864">
    <property type="entry name" value="RAN BINDING PROTEIN 9-RELATED"/>
    <property type="match status" value="1"/>
</dbReference>
<evidence type="ECO:0008006" key="6">
    <source>
        <dbReference type="Google" id="ProtNLM"/>
    </source>
</evidence>
<feature type="domain" description="B30.2/SPRY" evidence="2">
    <location>
        <begin position="1"/>
        <end position="175"/>
    </location>
</feature>
<evidence type="ECO:0000259" key="3">
    <source>
        <dbReference type="PROSITE" id="PS50897"/>
    </source>
</evidence>
<organism evidence="4 5">
    <name type="scientific">Chlamydomonas schloesseri</name>
    <dbReference type="NCBI Taxonomy" id="2026947"/>
    <lineage>
        <taxon>Eukaryota</taxon>
        <taxon>Viridiplantae</taxon>
        <taxon>Chlorophyta</taxon>
        <taxon>core chlorophytes</taxon>
        <taxon>Chlorophyceae</taxon>
        <taxon>CS clade</taxon>
        <taxon>Chlamydomonadales</taxon>
        <taxon>Chlamydomonadaceae</taxon>
        <taxon>Chlamydomonas</taxon>
    </lineage>
</organism>
<sequence>MGSLEPLPSALNTARQGHGLELKDKLTVRYAGDARHNNDVGAIQANHPVPVNCTVYYYELTILDGGISGKIAIGFADKNFKVTRQPGWEVGSYGYHGDDGKKFIGSGMGEDYGPTFGAGDTVGAGIHLGRQELFFTKNGTKLKAAHRPVRGGLYPTIGLHSKGEMVQLNFGAKPFVFDIEGMLAEERAAQRAAVERIPVAPGTSHALVRQYLLHYGYADTLAAFDAAAGITAADSSAAAAAAAENAASGLALRAELRRAIMAGDVDAALALLQARCPALLSDSARFGDVHFQLACQKYIELVRAGRVQEAVAFAQGTLAQLRGVSAAALEGPLRDVVALIAYQQPETSPLAHLLGQGQREVVSDAVNTAVLAVLTAAAAAETPRGCGGGEAAQPEAEAAAEEGGAAGASGSGGAAAIGAVGASGPAAGTSGSGKEAGALLRPALSVPEAAAAARSVSHVERLLQQLVAVQATLHEANGGQGGVFNLRDHMIMPGAV</sequence>
<name>A0A836BBQ5_9CHLO</name>
<keyword evidence="5" id="KW-1185">Reference proteome</keyword>
<accession>A0A836BBQ5</accession>
<dbReference type="Gene3D" id="2.60.120.920">
    <property type="match status" value="1"/>
</dbReference>